<proteinExistence type="predicted"/>
<accession>A0A142BDG9</accession>
<gene>
    <name evidence="4" type="ORF">EZMO1_2743</name>
</gene>
<dbReference type="PANTHER" id="PTHR43656:SF2">
    <property type="entry name" value="BINDING OXIDOREDUCTASE, PUTATIVE (AFU_ORTHOLOGUE AFUA_2G08260)-RELATED"/>
    <property type="match status" value="1"/>
</dbReference>
<dbReference type="InterPro" id="IPR001155">
    <property type="entry name" value="OxRdtase_FMN_N"/>
</dbReference>
<evidence type="ECO:0000256" key="2">
    <source>
        <dbReference type="ARBA" id="ARBA00023002"/>
    </source>
</evidence>
<dbReference type="InterPro" id="IPR013785">
    <property type="entry name" value="Aldolase_TIM"/>
</dbReference>
<dbReference type="InterPro" id="IPR051799">
    <property type="entry name" value="NADH_flavin_oxidoreductase"/>
</dbReference>
<dbReference type="PANTHER" id="PTHR43656">
    <property type="entry name" value="BINDING OXIDOREDUCTASE, PUTATIVE (AFU_ORTHOLOGUE AFUA_2G08260)-RELATED"/>
    <property type="match status" value="1"/>
</dbReference>
<dbReference type="KEGG" id="emp:EZMO1_2743"/>
<evidence type="ECO:0000313" key="4">
    <source>
        <dbReference type="EMBL" id="AMO56795.1"/>
    </source>
</evidence>
<evidence type="ECO:0000259" key="3">
    <source>
        <dbReference type="Pfam" id="PF00724"/>
    </source>
</evidence>
<keyword evidence="1" id="KW-0285">Flavoprotein</keyword>
<dbReference type="AlphaFoldDB" id="A0A142BDG9"/>
<dbReference type="EMBL" id="CP013251">
    <property type="protein sequence ID" value="AMO56795.1"/>
    <property type="molecule type" value="Genomic_DNA"/>
</dbReference>
<dbReference type="STRING" id="570277.EZMO1_2743"/>
<evidence type="ECO:0000313" key="5">
    <source>
        <dbReference type="Proteomes" id="UP000071065"/>
    </source>
</evidence>
<dbReference type="PATRIC" id="fig|570277.3.peg.2961"/>
<dbReference type="SUPFAM" id="SSF51395">
    <property type="entry name" value="FMN-linked oxidoreductases"/>
    <property type="match status" value="1"/>
</dbReference>
<dbReference type="Gene3D" id="3.20.20.70">
    <property type="entry name" value="Aldolase class I"/>
    <property type="match status" value="1"/>
</dbReference>
<reference evidence="4 5" key="1">
    <citation type="journal article" date="2016" name="Front. Microbiol.">
        <title>Genomic Insight into the Host-Endosymbiont Relationship of Endozoicomonas montiporae CL-33(T) with its Coral Host.</title>
        <authorList>
            <person name="Ding J.-Y."/>
            <person name="Shiu J.-H."/>
            <person name="Chen W.-M."/>
            <person name="Chiang Y.-R."/>
            <person name="Tang S.-L."/>
        </authorList>
    </citation>
    <scope>NUCLEOTIDE SEQUENCE [LARGE SCALE GENOMIC DNA]</scope>
    <source>
        <strain evidence="4 5">CL-33</strain>
    </source>
</reference>
<dbReference type="GO" id="GO:0010181">
    <property type="term" value="F:FMN binding"/>
    <property type="evidence" value="ECO:0007669"/>
    <property type="project" value="InterPro"/>
</dbReference>
<feature type="domain" description="NADH:flavin oxidoreductase/NADH oxidase N-terminal" evidence="3">
    <location>
        <begin position="9"/>
        <end position="170"/>
    </location>
</feature>
<keyword evidence="2" id="KW-0560">Oxidoreductase</keyword>
<protein>
    <submittedName>
        <fullName evidence="4">NADH:flavin oxidoreductase</fullName>
    </submittedName>
</protein>
<name>A0A142BDG9_9GAMM</name>
<dbReference type="Proteomes" id="UP000071065">
    <property type="component" value="Chromosome"/>
</dbReference>
<dbReference type="Pfam" id="PF00724">
    <property type="entry name" value="Oxidored_FMN"/>
    <property type="match status" value="1"/>
</dbReference>
<sequence length="170" mass="18643">MNNLLNKAFSPAKLGNLELRNRIIKAATFEGKTPGGIPGDALRHFHKQLCKGGIGMTTLAYCATEADGRINNKMMYMGDHIRPQLTDIISDLKSTGAKVSGQMVHCGHFSKNTDLQRLKRPKGPSPMFSGIGLTAGMPWTDGMTEKDIDYLVDTYYNAALFMKEVGFDAI</sequence>
<evidence type="ECO:0000256" key="1">
    <source>
        <dbReference type="ARBA" id="ARBA00022630"/>
    </source>
</evidence>
<organism evidence="4 5">
    <name type="scientific">Endozoicomonas montiporae CL-33</name>
    <dbReference type="NCBI Taxonomy" id="570277"/>
    <lineage>
        <taxon>Bacteria</taxon>
        <taxon>Pseudomonadati</taxon>
        <taxon>Pseudomonadota</taxon>
        <taxon>Gammaproteobacteria</taxon>
        <taxon>Oceanospirillales</taxon>
        <taxon>Endozoicomonadaceae</taxon>
        <taxon>Endozoicomonas</taxon>
    </lineage>
</organism>
<dbReference type="GO" id="GO:0016491">
    <property type="term" value="F:oxidoreductase activity"/>
    <property type="evidence" value="ECO:0007669"/>
    <property type="project" value="UniProtKB-KW"/>
</dbReference>